<comment type="caution">
    <text evidence="2">The sequence shown here is derived from an EMBL/GenBank/DDBJ whole genome shotgun (WGS) entry which is preliminary data.</text>
</comment>
<dbReference type="InterPro" id="IPR001313">
    <property type="entry name" value="Pumilio_RNA-bd_rpt"/>
</dbReference>
<reference evidence="2" key="1">
    <citation type="journal article" date="2015" name="Nature">
        <title>Complex archaea that bridge the gap between prokaryotes and eukaryotes.</title>
        <authorList>
            <person name="Spang A."/>
            <person name="Saw J.H."/>
            <person name="Jorgensen S.L."/>
            <person name="Zaremba-Niedzwiedzka K."/>
            <person name="Martijn J."/>
            <person name="Lind A.E."/>
            <person name="van Eijk R."/>
            <person name="Schleper C."/>
            <person name="Guy L."/>
            <person name="Ettema T.J."/>
        </authorList>
    </citation>
    <scope>NUCLEOTIDE SEQUENCE</scope>
</reference>
<evidence type="ECO:0000313" key="2">
    <source>
        <dbReference type="EMBL" id="KKL52629.1"/>
    </source>
</evidence>
<sequence length="147" mass="17353">MKKLFEAGDPQAQKIFKEEIAKRLTSDYEPVITLLLEEGYLDYLNRDEIESLAEHLDINVFKTVLENPALLTNNEVVRSQFHDKVQYFIDEAFDYDYGFKCDIKRKIEVATQELIEICKDRYGNSFVSQIIRELPEYIKNIFLKAIF</sequence>
<proteinExistence type="predicted"/>
<accession>A0A0F9CTT5</accession>
<protein>
    <submittedName>
        <fullName evidence="2">Uncharacterized protein</fullName>
    </submittedName>
</protein>
<dbReference type="PROSITE" id="PS50302">
    <property type="entry name" value="PUM"/>
    <property type="match status" value="1"/>
</dbReference>
<dbReference type="EMBL" id="LAZR01031824">
    <property type="protein sequence ID" value="KKL52629.1"/>
    <property type="molecule type" value="Genomic_DNA"/>
</dbReference>
<keyword evidence="1" id="KW-0677">Repeat</keyword>
<gene>
    <name evidence="2" type="ORF">LCGC14_2283550</name>
</gene>
<evidence type="ECO:0000256" key="1">
    <source>
        <dbReference type="ARBA" id="ARBA00022737"/>
    </source>
</evidence>
<dbReference type="GO" id="GO:0003723">
    <property type="term" value="F:RNA binding"/>
    <property type="evidence" value="ECO:0007669"/>
    <property type="project" value="InterPro"/>
</dbReference>
<dbReference type="AlphaFoldDB" id="A0A0F9CTT5"/>
<name>A0A0F9CTT5_9ZZZZ</name>
<organism evidence="2">
    <name type="scientific">marine sediment metagenome</name>
    <dbReference type="NCBI Taxonomy" id="412755"/>
    <lineage>
        <taxon>unclassified sequences</taxon>
        <taxon>metagenomes</taxon>
        <taxon>ecological metagenomes</taxon>
    </lineage>
</organism>